<feature type="active site" evidence="5 6">
    <location>
        <position position="216"/>
    </location>
</feature>
<sequence length="472" mass="51274">MTDTTAAELQQLFSAQQQAFAADSDPSHAVRMDRLARLQALMDEHEAALIAAIDADFGGRSQHETRMAELFVLRAGIRHAQSHLKRWMRPQRVATALHFLPGSNRLLAQPLGVVGIISPWNYPLQLALGPALAALAAGNRVLLKPSELTPRLSGLLAELVARSYAPEEMAVVTGDAGIGQAFASLPFDHLFFTGSTQVGREIAQLAAANLTPVTLELGGKSPAILDASCRMTSSLQRIAFGKLLNAGQTCVAPDYLLVPRGQAAGVAQQLAGAMGRLYPRLHDNPDYTAIISPRHRARLQALVEEARAAGAQVIEVNPAGEDLGQSRKLAPTLILGATASMRVLQEEIFGPVLPILEYDTPEQAIAHVRQGPRPLALYWFGEDAARREQVLRQTHAGGVTINDCLWHLVQEEQPFGGVGESGMGAYHGRWGFDTFSKRKPVFRQARWNGGTLLHPPYGKTFEWVMGLIRRLS</sequence>
<dbReference type="EMBL" id="NJGV01000024">
    <property type="protein sequence ID" value="OWY32633.1"/>
    <property type="molecule type" value="Genomic_DNA"/>
</dbReference>
<dbReference type="Proteomes" id="UP000214747">
    <property type="component" value="Unassembled WGS sequence"/>
</dbReference>
<evidence type="ECO:0000256" key="6">
    <source>
        <dbReference type="PROSITE-ProRule" id="PRU10007"/>
    </source>
</evidence>
<evidence type="ECO:0000256" key="7">
    <source>
        <dbReference type="RuleBase" id="RU003345"/>
    </source>
</evidence>
<proteinExistence type="inferred from homology"/>
<dbReference type="GO" id="GO:0005737">
    <property type="term" value="C:cytoplasm"/>
    <property type="evidence" value="ECO:0007669"/>
    <property type="project" value="TreeGrafter"/>
</dbReference>
<protein>
    <recommendedName>
        <fullName evidence="4">Aldehyde dehydrogenase</fullName>
    </recommendedName>
</protein>
<evidence type="ECO:0000256" key="4">
    <source>
        <dbReference type="PIRNR" id="PIRNR036492"/>
    </source>
</evidence>
<dbReference type="Gene3D" id="3.40.309.10">
    <property type="entry name" value="Aldehyde Dehydrogenase, Chain A, domain 2"/>
    <property type="match status" value="1"/>
</dbReference>
<dbReference type="AlphaFoldDB" id="A0A225ST90"/>
<feature type="active site" evidence="5">
    <location>
        <position position="250"/>
    </location>
</feature>
<dbReference type="Gene3D" id="3.40.605.10">
    <property type="entry name" value="Aldehyde Dehydrogenase, Chain A, domain 1"/>
    <property type="match status" value="1"/>
</dbReference>
<feature type="domain" description="Aldehyde dehydrogenase" evidence="8">
    <location>
        <begin position="3"/>
        <end position="439"/>
    </location>
</feature>
<dbReference type="RefSeq" id="WP_088756937.1">
    <property type="nucleotide sequence ID" value="NZ_NJGV01000024.1"/>
</dbReference>
<comment type="similarity">
    <text evidence="1 4 7">Belongs to the aldehyde dehydrogenase family.</text>
</comment>
<evidence type="ECO:0000256" key="5">
    <source>
        <dbReference type="PIRSR" id="PIRSR036492-1"/>
    </source>
</evidence>
<dbReference type="PROSITE" id="PS00070">
    <property type="entry name" value="ALDEHYDE_DEHYDR_CYS"/>
    <property type="match status" value="1"/>
</dbReference>
<evidence type="ECO:0000313" key="9">
    <source>
        <dbReference type="EMBL" id="OWY32633.1"/>
    </source>
</evidence>
<dbReference type="PANTHER" id="PTHR43570:SF20">
    <property type="entry name" value="ALDEHYDE DEHYDROGENASE ALDX-RELATED"/>
    <property type="match status" value="1"/>
</dbReference>
<dbReference type="PANTHER" id="PTHR43570">
    <property type="entry name" value="ALDEHYDE DEHYDROGENASE"/>
    <property type="match status" value="1"/>
</dbReference>
<dbReference type="GO" id="GO:0004029">
    <property type="term" value="F:aldehyde dehydrogenase (NAD+) activity"/>
    <property type="evidence" value="ECO:0007669"/>
    <property type="project" value="TreeGrafter"/>
</dbReference>
<dbReference type="InterPro" id="IPR016162">
    <property type="entry name" value="Ald_DH_N"/>
</dbReference>
<name>A0A225ST90_9BURK</name>
<dbReference type="InterPro" id="IPR016160">
    <property type="entry name" value="Ald_DH_CS_CYS"/>
</dbReference>
<evidence type="ECO:0000259" key="8">
    <source>
        <dbReference type="Pfam" id="PF00171"/>
    </source>
</evidence>
<comment type="caution">
    <text evidence="9">The sequence shown here is derived from an EMBL/GenBank/DDBJ whole genome shotgun (WGS) entry which is preliminary data.</text>
</comment>
<dbReference type="GO" id="GO:0006081">
    <property type="term" value="P:aldehyde metabolic process"/>
    <property type="evidence" value="ECO:0007669"/>
    <property type="project" value="InterPro"/>
</dbReference>
<dbReference type="CDD" id="cd07133">
    <property type="entry name" value="ALDH_CALDH_CalB"/>
    <property type="match status" value="1"/>
</dbReference>
<dbReference type="PIRSF" id="PIRSF036492">
    <property type="entry name" value="ALDH"/>
    <property type="match status" value="1"/>
</dbReference>
<keyword evidence="2 4" id="KW-0560">Oxidoreductase</keyword>
<dbReference type="Pfam" id="PF00171">
    <property type="entry name" value="Aldedh"/>
    <property type="match status" value="1"/>
</dbReference>
<reference evidence="9 10" key="1">
    <citation type="journal article" date="2010" name="Int. J. Syst. Evol. Microbiol.">
        <title>Reclassification of Herbaspirillum putei as a later heterotypic synonym of Herbaspirillum huttiense, with the description of H. huttiense subsp. huttiense subsp. nov. and H. huttiense subsp. putei subsp. nov., comb. nov., and description of Herbaspirillum aquaticum sp. nov.</title>
        <authorList>
            <person name="Dobritsa A.P."/>
            <person name="Reddy M.C."/>
            <person name="Samadpour M."/>
        </authorList>
    </citation>
    <scope>NUCLEOTIDE SEQUENCE [LARGE SCALE GENOMIC DNA]</scope>
    <source>
        <strain evidence="9 10">IEH 4430</strain>
    </source>
</reference>
<dbReference type="InterPro" id="IPR015590">
    <property type="entry name" value="Aldehyde_DH_dom"/>
</dbReference>
<evidence type="ECO:0000313" key="10">
    <source>
        <dbReference type="Proteomes" id="UP000214747"/>
    </source>
</evidence>
<organism evidence="9 10">
    <name type="scientific">Herbaspirillum aquaticum</name>
    <dbReference type="NCBI Taxonomy" id="568783"/>
    <lineage>
        <taxon>Bacteria</taxon>
        <taxon>Pseudomonadati</taxon>
        <taxon>Pseudomonadota</taxon>
        <taxon>Betaproteobacteria</taxon>
        <taxon>Burkholderiales</taxon>
        <taxon>Oxalobacteraceae</taxon>
        <taxon>Herbaspirillum</taxon>
    </lineage>
</organism>
<evidence type="ECO:0000256" key="3">
    <source>
        <dbReference type="ARBA" id="ARBA00023027"/>
    </source>
</evidence>
<accession>A0A225ST90</accession>
<dbReference type="InterPro" id="IPR029510">
    <property type="entry name" value="Ald_DH_CS_GLU"/>
</dbReference>
<keyword evidence="10" id="KW-1185">Reference proteome</keyword>
<evidence type="ECO:0000256" key="1">
    <source>
        <dbReference type="ARBA" id="ARBA00009986"/>
    </source>
</evidence>
<dbReference type="InterPro" id="IPR012394">
    <property type="entry name" value="Aldehyde_DH_NAD(P)"/>
</dbReference>
<dbReference type="InterPro" id="IPR016161">
    <property type="entry name" value="Ald_DH/histidinol_DH"/>
</dbReference>
<dbReference type="SUPFAM" id="SSF53720">
    <property type="entry name" value="ALDH-like"/>
    <property type="match status" value="1"/>
</dbReference>
<dbReference type="InterPro" id="IPR016163">
    <property type="entry name" value="Ald_DH_C"/>
</dbReference>
<keyword evidence="3" id="KW-0520">NAD</keyword>
<evidence type="ECO:0000256" key="2">
    <source>
        <dbReference type="ARBA" id="ARBA00023002"/>
    </source>
</evidence>
<dbReference type="PROSITE" id="PS00687">
    <property type="entry name" value="ALDEHYDE_DEHYDR_GLU"/>
    <property type="match status" value="1"/>
</dbReference>
<gene>
    <name evidence="9" type="ORF">CEJ45_20545</name>
</gene>